<gene>
    <name evidence="2" type="ORF">BFW01_g10221</name>
</gene>
<organism evidence="2 3">
    <name type="scientific">Lasiodiplodia theobromae</name>
    <dbReference type="NCBI Taxonomy" id="45133"/>
    <lineage>
        <taxon>Eukaryota</taxon>
        <taxon>Fungi</taxon>
        <taxon>Dikarya</taxon>
        <taxon>Ascomycota</taxon>
        <taxon>Pezizomycotina</taxon>
        <taxon>Dothideomycetes</taxon>
        <taxon>Dothideomycetes incertae sedis</taxon>
        <taxon>Botryosphaeriales</taxon>
        <taxon>Botryosphaeriaceae</taxon>
        <taxon>Lasiodiplodia</taxon>
    </lineage>
</organism>
<evidence type="ECO:0000313" key="3">
    <source>
        <dbReference type="Proteomes" id="UP000627934"/>
    </source>
</evidence>
<evidence type="ECO:0000256" key="1">
    <source>
        <dbReference type="SAM" id="SignalP"/>
    </source>
</evidence>
<name>A0A8H7M9N8_9PEZI</name>
<keyword evidence="1" id="KW-0732">Signal</keyword>
<dbReference type="AlphaFoldDB" id="A0A8H7M9N8"/>
<accession>A0A8H7M9N8</accession>
<evidence type="ECO:0000313" key="2">
    <source>
        <dbReference type="EMBL" id="KAF9629018.1"/>
    </source>
</evidence>
<reference evidence="2" key="1">
    <citation type="submission" date="2016-08" db="EMBL/GenBank/DDBJ databases">
        <authorList>
            <person name="Yan J."/>
        </authorList>
    </citation>
    <scope>NUCLEOTIDE SEQUENCE</scope>
    <source>
        <strain evidence="2">CSS-01s</strain>
    </source>
</reference>
<proteinExistence type="predicted"/>
<comment type="caution">
    <text evidence="2">The sequence shown here is derived from an EMBL/GenBank/DDBJ whole genome shotgun (WGS) entry which is preliminary data.</text>
</comment>
<reference evidence="2" key="2">
    <citation type="journal article" date="2018" name="DNA Res.">
        <title>Comparative genome and transcriptome analyses reveal adaptations to opportunistic infections in woody plant degrading pathogens of Botryosphaeriaceae.</title>
        <authorList>
            <person name="Yan J.Y."/>
            <person name="Zhao W.S."/>
            <person name="Chen Z."/>
            <person name="Xing Q.K."/>
            <person name="Zhang W."/>
            <person name="Chethana K.W.T."/>
            <person name="Xue M.F."/>
            <person name="Xu J.P."/>
            <person name="Phillips A.J.L."/>
            <person name="Wang Y."/>
            <person name="Liu J.H."/>
            <person name="Liu M."/>
            <person name="Zhou Y."/>
            <person name="Jayawardena R.S."/>
            <person name="Manawasinghe I.S."/>
            <person name="Huang J.B."/>
            <person name="Qiao G.H."/>
            <person name="Fu C.Y."/>
            <person name="Guo F.F."/>
            <person name="Dissanayake A.J."/>
            <person name="Peng Y.L."/>
            <person name="Hyde K.D."/>
            <person name="Li X.H."/>
        </authorList>
    </citation>
    <scope>NUCLEOTIDE SEQUENCE</scope>
    <source>
        <strain evidence="2">CSS-01s</strain>
    </source>
</reference>
<dbReference type="Proteomes" id="UP000627934">
    <property type="component" value="Unassembled WGS sequence"/>
</dbReference>
<sequence length="285" mass="28630">MRHTLPLVTLAGAGVMAQSSSTATNGTLTTSFYFPGGANAMMSPVASVIGVNDTFTDIVTYLIKCPSSSLSASDSASASASASSATTPASTTTAPFNRRTVISATSTSTYTDTGTYSASDMKRTFCIIPEDGETLIVGPSTMNLLYTSSSTTNDMSCAITWASSGSAASASATAAVSASATPTTSAEAFCRVYVVDPGRNFQAIQDYNYPDAGEASMWPKLLVTAGLEKLQAASASATASMDSPTITGSGAEASSTGAAAALRFDFPTAMGMTGAAGILAVALAL</sequence>
<dbReference type="EMBL" id="MDYX01000024">
    <property type="protein sequence ID" value="KAF9629018.1"/>
    <property type="molecule type" value="Genomic_DNA"/>
</dbReference>
<feature type="chain" id="PRO_5034673317" evidence="1">
    <location>
        <begin position="18"/>
        <end position="285"/>
    </location>
</feature>
<feature type="signal peptide" evidence="1">
    <location>
        <begin position="1"/>
        <end position="17"/>
    </location>
</feature>
<protein>
    <submittedName>
        <fullName evidence="2">Uncharacterized protein</fullName>
    </submittedName>
</protein>